<proteinExistence type="predicted"/>
<dbReference type="EMBL" id="CP022132">
    <property type="protein sequence ID" value="ASG68336.1"/>
    <property type="molecule type" value="Genomic_DNA"/>
</dbReference>
<sequence>MELVENRKFLYGSEDIEFIESIYSSDKHKFFNKKSGDPFFGNNLLEELNIKEVNEIYFTGVSTYNAILYGSNTAMQKGFKPIVIEDACGASSREAHINAINIIKKTSTYQIKKLVK</sequence>
<reference evidence="3 4" key="1">
    <citation type="submission" date="2017-06" db="EMBL/GenBank/DDBJ databases">
        <title>Complete genome of Francisella halioticida.</title>
        <authorList>
            <person name="Sjodin A."/>
        </authorList>
    </citation>
    <scope>NUCLEOTIDE SEQUENCE [LARGE SCALE GENOMIC DNA]</scope>
    <source>
        <strain evidence="3 4">DSM 23729</strain>
    </source>
</reference>
<dbReference type="InterPro" id="IPR000868">
    <property type="entry name" value="Isochorismatase-like_dom"/>
</dbReference>
<evidence type="ECO:0000259" key="2">
    <source>
        <dbReference type="Pfam" id="PF00857"/>
    </source>
</evidence>
<dbReference type="Proteomes" id="UP000249910">
    <property type="component" value="Chromosome"/>
</dbReference>
<dbReference type="SUPFAM" id="SSF52499">
    <property type="entry name" value="Isochorismatase-like hydrolases"/>
    <property type="match status" value="1"/>
</dbReference>
<protein>
    <recommendedName>
        <fullName evidence="2">Isochorismatase-like domain-containing protein</fullName>
    </recommendedName>
</protein>
<organism evidence="3 4">
    <name type="scientific">Francisella halioticida</name>
    <dbReference type="NCBI Taxonomy" id="549298"/>
    <lineage>
        <taxon>Bacteria</taxon>
        <taxon>Pseudomonadati</taxon>
        <taxon>Pseudomonadota</taxon>
        <taxon>Gammaproteobacteria</taxon>
        <taxon>Thiotrichales</taxon>
        <taxon>Francisellaceae</taxon>
        <taxon>Francisella</taxon>
    </lineage>
</organism>
<dbReference type="PANTHER" id="PTHR43540">
    <property type="entry name" value="PEROXYUREIDOACRYLATE/UREIDOACRYLATE AMIDOHYDROLASE-RELATED"/>
    <property type="match status" value="1"/>
</dbReference>
<evidence type="ECO:0000313" key="3">
    <source>
        <dbReference type="EMBL" id="ASG68336.1"/>
    </source>
</evidence>
<feature type="domain" description="Isochorismatase-like" evidence="2">
    <location>
        <begin position="7"/>
        <end position="105"/>
    </location>
</feature>
<keyword evidence="1" id="KW-0378">Hydrolase</keyword>
<gene>
    <name evidence="3" type="ORF">CDV26_07990</name>
</gene>
<evidence type="ECO:0000256" key="1">
    <source>
        <dbReference type="ARBA" id="ARBA00022801"/>
    </source>
</evidence>
<name>A0ABN5AWT0_9GAMM</name>
<evidence type="ECO:0000313" key="4">
    <source>
        <dbReference type="Proteomes" id="UP000249910"/>
    </source>
</evidence>
<keyword evidence="4" id="KW-1185">Reference proteome</keyword>
<dbReference type="Pfam" id="PF00857">
    <property type="entry name" value="Isochorismatase"/>
    <property type="match status" value="1"/>
</dbReference>
<accession>A0ABN5AWT0</accession>
<dbReference type="InterPro" id="IPR050272">
    <property type="entry name" value="Isochorismatase-like_hydrls"/>
</dbReference>
<dbReference type="Gene3D" id="3.40.50.850">
    <property type="entry name" value="Isochorismatase-like"/>
    <property type="match status" value="1"/>
</dbReference>
<dbReference type="InterPro" id="IPR036380">
    <property type="entry name" value="Isochorismatase-like_sf"/>
</dbReference>